<organism evidence="3 4">
    <name type="scientific">Ooceraea biroi</name>
    <name type="common">Clonal raider ant</name>
    <name type="synonym">Cerapachys biroi</name>
    <dbReference type="NCBI Taxonomy" id="2015173"/>
    <lineage>
        <taxon>Eukaryota</taxon>
        <taxon>Metazoa</taxon>
        <taxon>Ecdysozoa</taxon>
        <taxon>Arthropoda</taxon>
        <taxon>Hexapoda</taxon>
        <taxon>Insecta</taxon>
        <taxon>Pterygota</taxon>
        <taxon>Neoptera</taxon>
        <taxon>Endopterygota</taxon>
        <taxon>Hymenoptera</taxon>
        <taxon>Apocrita</taxon>
        <taxon>Aculeata</taxon>
        <taxon>Formicoidea</taxon>
        <taxon>Formicidae</taxon>
        <taxon>Dorylinae</taxon>
        <taxon>Ooceraea</taxon>
    </lineage>
</organism>
<dbReference type="OMA" id="WYEILNI"/>
<dbReference type="InterPro" id="IPR018713">
    <property type="entry name" value="MPAB/Lcp_cat_dom"/>
</dbReference>
<evidence type="ECO:0000313" key="3">
    <source>
        <dbReference type="EMBL" id="EZA56101.1"/>
    </source>
</evidence>
<gene>
    <name evidence="3" type="ORF">X777_03582</name>
</gene>
<keyword evidence="1" id="KW-0472">Membrane</keyword>
<reference evidence="3 4" key="1">
    <citation type="journal article" date="2014" name="Curr. Biol.">
        <title>The genome of the clonal raider ant Cerapachys biroi.</title>
        <authorList>
            <person name="Oxley P.R."/>
            <person name="Ji L."/>
            <person name="Fetter-Pruneda I."/>
            <person name="McKenzie S.K."/>
            <person name="Li C."/>
            <person name="Hu H."/>
            <person name="Zhang G."/>
            <person name="Kronauer D.J."/>
        </authorList>
    </citation>
    <scope>NUCLEOTIDE SEQUENCE [LARGE SCALE GENOMIC DNA]</scope>
</reference>
<keyword evidence="4" id="KW-1185">Reference proteome</keyword>
<proteinExistence type="predicted"/>
<dbReference type="GO" id="GO:0016491">
    <property type="term" value="F:oxidoreductase activity"/>
    <property type="evidence" value="ECO:0007669"/>
    <property type="project" value="InterPro"/>
</dbReference>
<dbReference type="PANTHER" id="PTHR37159">
    <property type="entry name" value="GH11867P"/>
    <property type="match status" value="1"/>
</dbReference>
<accession>A0A026WKF5</accession>
<dbReference type="OrthoDB" id="6361347at2759"/>
<dbReference type="Proteomes" id="UP000053097">
    <property type="component" value="Unassembled WGS sequence"/>
</dbReference>
<evidence type="ECO:0000313" key="4">
    <source>
        <dbReference type="Proteomes" id="UP000053097"/>
    </source>
</evidence>
<dbReference type="PANTHER" id="PTHR37159:SF1">
    <property type="entry name" value="GH11867P"/>
    <property type="match status" value="1"/>
</dbReference>
<keyword evidence="1" id="KW-0812">Transmembrane</keyword>
<keyword evidence="1" id="KW-1133">Transmembrane helix</keyword>
<sequence length="338" mass="39732">MKKEHIDDVQPRTVDEHFKLLLEDKTILDYEMKDMTPDDLPDWYNENFFREGQNYYRRNFMAITMASFVGVLASISLPQTLKILVYTNKSSNPCVAFSRYIQTVLHIYNLHTCDPSDPDSNWYKTINVIRWKHNSSSKRAQNAKIGGIYQKDMAFTQFSFIGYILTMAETFGIRSTPEEEEAFVHMWRVIGYMLGIPDRLNICRKTAGDTRELCLKIINIFAHHLTEAPSSFYQIASTLLEALWNLNVSLNKDAVMAFTYRVHGSEYKQPLGWYSRLIVTYYDVTFYLFLVPYIGEVVRIYTNYMLIFGIWLVQKMPLYARLVYGKKHSQLIMYPKYK</sequence>
<dbReference type="EMBL" id="KK107171">
    <property type="protein sequence ID" value="EZA56101.1"/>
    <property type="molecule type" value="Genomic_DNA"/>
</dbReference>
<feature type="domain" description="ER-bound oxygenase mpaB/mpaB'/Rubber oxygenase catalytic" evidence="2">
    <location>
        <begin position="96"/>
        <end position="212"/>
    </location>
</feature>
<dbReference type="AlphaFoldDB" id="A0A026WKF5"/>
<name>A0A026WKF5_OOCBI</name>
<feature type="transmembrane region" description="Helical" evidence="1">
    <location>
        <begin position="60"/>
        <end position="81"/>
    </location>
</feature>
<dbReference type="STRING" id="2015173.A0A026WKF5"/>
<dbReference type="Pfam" id="PF09995">
    <property type="entry name" value="MPAB_Lcp_cat"/>
    <property type="match status" value="1"/>
</dbReference>
<protein>
    <recommendedName>
        <fullName evidence="2">ER-bound oxygenase mpaB/mpaB'/Rubber oxygenase catalytic domain-containing protein</fullName>
    </recommendedName>
</protein>
<evidence type="ECO:0000256" key="1">
    <source>
        <dbReference type="SAM" id="Phobius"/>
    </source>
</evidence>
<evidence type="ECO:0000259" key="2">
    <source>
        <dbReference type="Pfam" id="PF09995"/>
    </source>
</evidence>